<gene>
    <name evidence="2" type="ORF">D7D48_01230</name>
</gene>
<dbReference type="AlphaFoldDB" id="A0A426RRC2"/>
<protein>
    <submittedName>
        <fullName evidence="2">Uncharacterized protein</fullName>
    </submittedName>
</protein>
<evidence type="ECO:0000313" key="3">
    <source>
        <dbReference type="Proteomes" id="UP000268553"/>
    </source>
</evidence>
<keyword evidence="3" id="KW-1185">Reference proteome</keyword>
<dbReference type="OrthoDB" id="7586272at2"/>
<dbReference type="Proteomes" id="UP000268553">
    <property type="component" value="Unassembled WGS sequence"/>
</dbReference>
<comment type="caution">
    <text evidence="2">The sequence shown here is derived from an EMBL/GenBank/DDBJ whole genome shotgun (WGS) entry which is preliminary data.</text>
</comment>
<evidence type="ECO:0000313" key="2">
    <source>
        <dbReference type="EMBL" id="RRQ51552.1"/>
    </source>
</evidence>
<dbReference type="Pfam" id="PF20089">
    <property type="entry name" value="DUF6481"/>
    <property type="match status" value="1"/>
</dbReference>
<feature type="region of interest" description="Disordered" evidence="1">
    <location>
        <begin position="71"/>
        <end position="108"/>
    </location>
</feature>
<name>A0A426RRC2_9SPHN</name>
<accession>A0A426RRC2</accession>
<feature type="compositionally biased region" description="Basic and acidic residues" evidence="1">
    <location>
        <begin position="85"/>
        <end position="98"/>
    </location>
</feature>
<dbReference type="InterPro" id="IPR045510">
    <property type="entry name" value="DUF6481"/>
</dbReference>
<sequence>MSSYKEPSFQERAALANKAKLDAVNRLRAKPKLDEATLAARRAAAEAREQAQAKARAEKLAARELEKAAKLERAQMSAEPSVPTKTEEERKLERDAKYAARKGRKGKK</sequence>
<feature type="compositionally biased region" description="Basic residues" evidence="1">
    <location>
        <begin position="99"/>
        <end position="108"/>
    </location>
</feature>
<reference evidence="2 3" key="1">
    <citation type="submission" date="2018-12" db="EMBL/GenBank/DDBJ databases">
        <authorList>
            <person name="Kim S.-J."/>
            <person name="Jung G.-Y."/>
        </authorList>
    </citation>
    <scope>NUCLEOTIDE SEQUENCE [LARGE SCALE GENOMIC DNA]</scope>
    <source>
        <strain evidence="2 3">03SU3-P</strain>
    </source>
</reference>
<organism evidence="2 3">
    <name type="scientific">Sphingorhabdus wooponensis</name>
    <dbReference type="NCBI Taxonomy" id="940136"/>
    <lineage>
        <taxon>Bacteria</taxon>
        <taxon>Pseudomonadati</taxon>
        <taxon>Pseudomonadota</taxon>
        <taxon>Alphaproteobacteria</taxon>
        <taxon>Sphingomonadales</taxon>
        <taxon>Sphingomonadaceae</taxon>
        <taxon>Sphingorhabdus</taxon>
    </lineage>
</organism>
<dbReference type="EMBL" id="RWJI01000001">
    <property type="protein sequence ID" value="RRQ51552.1"/>
    <property type="molecule type" value="Genomic_DNA"/>
</dbReference>
<dbReference type="RefSeq" id="WP_125229566.1">
    <property type="nucleotide sequence ID" value="NZ_RWJI01000001.1"/>
</dbReference>
<proteinExistence type="predicted"/>
<evidence type="ECO:0000256" key="1">
    <source>
        <dbReference type="SAM" id="MobiDB-lite"/>
    </source>
</evidence>